<keyword evidence="1" id="KW-0812">Transmembrane</keyword>
<keyword evidence="1" id="KW-1133">Transmembrane helix</keyword>
<evidence type="ECO:0000313" key="3">
    <source>
        <dbReference type="Proteomes" id="UP000281553"/>
    </source>
</evidence>
<reference evidence="2 3" key="1">
    <citation type="submission" date="2018-11" db="EMBL/GenBank/DDBJ databases">
        <authorList>
            <consortium name="Pathogen Informatics"/>
        </authorList>
    </citation>
    <scope>NUCLEOTIDE SEQUENCE [LARGE SCALE GENOMIC DNA]</scope>
</reference>
<name>A0A3P7NNK6_DIBLA</name>
<organism evidence="2 3">
    <name type="scientific">Dibothriocephalus latus</name>
    <name type="common">Fish tapeworm</name>
    <name type="synonym">Diphyllobothrium latum</name>
    <dbReference type="NCBI Taxonomy" id="60516"/>
    <lineage>
        <taxon>Eukaryota</taxon>
        <taxon>Metazoa</taxon>
        <taxon>Spiralia</taxon>
        <taxon>Lophotrochozoa</taxon>
        <taxon>Platyhelminthes</taxon>
        <taxon>Cestoda</taxon>
        <taxon>Eucestoda</taxon>
        <taxon>Diphyllobothriidea</taxon>
        <taxon>Diphyllobothriidae</taxon>
        <taxon>Dibothriocephalus</taxon>
    </lineage>
</organism>
<keyword evidence="1" id="KW-0472">Membrane</keyword>
<protein>
    <submittedName>
        <fullName evidence="2">Uncharacterized protein</fullName>
    </submittedName>
</protein>
<dbReference type="OrthoDB" id="6244672at2759"/>
<feature type="transmembrane region" description="Helical" evidence="1">
    <location>
        <begin position="276"/>
        <end position="299"/>
    </location>
</feature>
<accession>A0A3P7NNK6</accession>
<feature type="transmembrane region" description="Helical" evidence="1">
    <location>
        <begin position="149"/>
        <end position="168"/>
    </location>
</feature>
<feature type="transmembrane region" description="Helical" evidence="1">
    <location>
        <begin position="23"/>
        <end position="48"/>
    </location>
</feature>
<proteinExistence type="predicted"/>
<dbReference type="Proteomes" id="UP000281553">
    <property type="component" value="Unassembled WGS sequence"/>
</dbReference>
<dbReference type="EMBL" id="UYRU01048206">
    <property type="protein sequence ID" value="VDN09982.1"/>
    <property type="molecule type" value="Genomic_DNA"/>
</dbReference>
<feature type="transmembrane region" description="Helical" evidence="1">
    <location>
        <begin position="201"/>
        <end position="223"/>
    </location>
</feature>
<sequence>MNQAEIEELILHQRCVEKDASNFVLVCFLACIHVLFEAFSLILSLHVLTAAFRLREMGYAVITRWLSFCCLVGISQSACNLTFQAISYGEVFKFSSIKNSTEQMLRYADNFVVYTRCLRNWAYVVFASNEAIMAQPQITFNIGTLRSTFVFQIMSLMGFAFLVVWGPIKPLRFNDCSAETEFHLRLLVPDHTSESNTFELLFVHTVPAVAFTLIKFSMLSAVFQHGICDVGIEKRLSFLATQRRLTSFIFGALLTFGVTEYFVGQAAMQDFAFHQWTWHAVSAIYDCIIHVGFVALYMAEESLNRTLGLLDRLTSSKRYEICRPLDFCTGRLLCPISTNAEPQMVIYRTMQTNRQPRLRARHYSLVINK</sequence>
<keyword evidence="3" id="KW-1185">Reference proteome</keyword>
<evidence type="ECO:0000256" key="1">
    <source>
        <dbReference type="SAM" id="Phobius"/>
    </source>
</evidence>
<feature type="transmembrane region" description="Helical" evidence="1">
    <location>
        <begin position="244"/>
        <end position="264"/>
    </location>
</feature>
<evidence type="ECO:0000313" key="2">
    <source>
        <dbReference type="EMBL" id="VDN09982.1"/>
    </source>
</evidence>
<dbReference type="AlphaFoldDB" id="A0A3P7NNK6"/>
<gene>
    <name evidence="2" type="ORF">DILT_LOCUS5813</name>
</gene>